<feature type="compositionally biased region" description="Polar residues" evidence="13">
    <location>
        <begin position="452"/>
        <end position="463"/>
    </location>
</feature>
<dbReference type="EC" id="3.1.3.95" evidence="3"/>
<sequence length="1572" mass="173562">MLSSAKSLDDGAAARQALLRDPKRMTSLLMRAFSSSMLHDSLSGDVARRASTEREEEEEDEDDEGEEDEGEETDLAQGKKLREMKGRVDADTTAESARLRVVIDRVAKDVDSDDEDDDDDDAEEEEEEEEEDENLGKPLDEDELEVVATTLQAATRMVEDLRLKRLLKARQEMDQPQQDEGRCIDHSLSLSMGKTLPRVSRSRSNSSTGGVPGRPVPRARVRCNPACSGCGKSFYPFHRSRNCTACGFAFCPKCSSNYVVLPSCFEHRDESVRVCDLCTRWFQTAMDHYFDVMDLADSRDQDGTVVDASGVDEGGSEETLRAASSCSSGSVLGSSFRDGAFSLLTRPRSSISSPKASIRDSNDDVTNENRESDEIGAVSSTTASLSRQRHRQPTTTSAPSSSMTKTKPWFSGHLHAIHVNDRLPRKKKARGESEGDTESNTFDRRYARKGRTSSSGSAPSKSRCTNEEVGDRSSVQHDEGAKRVLSISESASRYSPILNVLPARNPDSLESNVLAQPGRKARRSKFLRSASFDLANLLTTVSPNASSSPSEAKRCHTFGPGDVGVVAADASSSSANSARSKKAFDDSDIVDARAQLDSPEVKMESEAKLAAAVLRFAVYEMGGKEGTGLRRTFGFSKANPVLDRYTLELDCRQRVVRVKSVFMHRFWSFHCDAVRSFVFGSSEGMARLITSNTGQENQSLELKFANDEEREQFKQAIDSCRSANLYRMRGLAPRGAISIPVRTEISTSRILDDFRSPVPEEPNTLFIRDSPVSVGSELAPIHDTVGSNVIYPSTPQSICVPLLPGEVVSKDTELQATLLIGPVSDTCEPTLVWGRLRGKVAVTNYRVIFLPFDRVQVQSRCGGQGDIAYIPLFAITQVQLLCPGGRRAKSGRTNNAGTASSVHIIVVSCKDIRVMRFQLDTVSTGSDDYAMKLHSTISKLADASQRYSIVDRCSPTSTSSLSSLAPPSSTDGAGQGLERDADGEEAMLYMSRESTFHSTPGGSRNPAYAASPVLRPGRVSTPSREVSGSFAFAYSIADIPVDQDGWNVFVDEREFKRQIGGDSAVSPFLKYYKNDKGNICKSYPSKLLLPASMNSLTLAKVADFRSKNRLPVITYYHRRNRCVLTRSSQPLLGSLLSGTSNVSDQLLLGVYRRLPDIIENQSQSSVSSRPIYIFDARKPKASTGNRLMGKGGVETSQDYPGAVIHHLNIANMYRMQSSLMGLMKLFLPGGTGDTDRAWLSSVESTRWLDHVRLVLDGALKIARVLELEGASALVHCSDGWDRTPQLCALAQLMIDPYYRTIRGIMCLIEKDWCAFGHKFSERTGGDRNRDPQRNKSSPIMLQFIDAVWQMQRQYPRSFEFNERFLMHLANAMTSGLYGTFLYDSRLQRDVNEVKRHTVSVWTPVLMNPSLYANSKYEMYDGPIWPWVSCKTIQLWENYFFQWHPKFYRCRWACSLVHHGASGSACDTTSSVDTRGDREAVVVEHDTPHRETPVVSDPPALDLLSTPTNSAVADEDGDHGGSSFEESDADCPKRARTASEAYTQKASKRNLFGLGRSSRQRAQSEENGSQAVC</sequence>
<dbReference type="SMART" id="SM00064">
    <property type="entry name" value="FYVE"/>
    <property type="match status" value="1"/>
</dbReference>
<comment type="caution">
    <text evidence="16">The sequence shown here is derived from an EMBL/GenBank/DDBJ whole genome shotgun (WGS) entry which is preliminary data.</text>
</comment>
<feature type="domain" description="FYVE-type" evidence="14">
    <location>
        <begin position="227"/>
        <end position="283"/>
    </location>
</feature>
<evidence type="ECO:0000256" key="12">
    <source>
        <dbReference type="PROSITE-ProRule" id="PRU00091"/>
    </source>
</evidence>
<dbReference type="InterPro" id="IPR017455">
    <property type="entry name" value="Znf_FYVE-rel"/>
</dbReference>
<proteinExistence type="inferred from homology"/>
<keyword evidence="5 12" id="KW-0863">Zinc-finger</keyword>
<dbReference type="PROSITE" id="PS00383">
    <property type="entry name" value="TYR_PHOSPHATASE_1"/>
    <property type="match status" value="1"/>
</dbReference>
<feature type="compositionally biased region" description="Low complexity" evidence="13">
    <location>
        <begin position="393"/>
        <end position="408"/>
    </location>
</feature>
<feature type="region of interest" description="Disordered" evidence="13">
    <location>
        <begin position="1485"/>
        <end position="1572"/>
    </location>
</feature>
<feature type="domain" description="Myotubularin phosphatase" evidence="15">
    <location>
        <begin position="1045"/>
        <end position="1439"/>
    </location>
</feature>
<keyword evidence="7" id="KW-0862">Zinc</keyword>
<evidence type="ECO:0000313" key="17">
    <source>
        <dbReference type="Proteomes" id="UP001162031"/>
    </source>
</evidence>
<comment type="similarity">
    <text evidence="2">Belongs to the protein-tyrosine phosphatase family. Non-receptor class myotubularin subfamily.</text>
</comment>
<dbReference type="GO" id="GO:0008270">
    <property type="term" value="F:zinc ion binding"/>
    <property type="evidence" value="ECO:0007669"/>
    <property type="project" value="UniProtKB-KW"/>
</dbReference>
<feature type="region of interest" description="Disordered" evidence="13">
    <location>
        <begin position="34"/>
        <end position="143"/>
    </location>
</feature>
<dbReference type="EMBL" id="CANTFL010001444">
    <property type="protein sequence ID" value="CAI5740119.1"/>
    <property type="molecule type" value="Genomic_DNA"/>
</dbReference>
<evidence type="ECO:0000256" key="4">
    <source>
        <dbReference type="ARBA" id="ARBA00022723"/>
    </source>
</evidence>
<dbReference type="InterPro" id="IPR016130">
    <property type="entry name" value="Tyr_Pase_AS"/>
</dbReference>
<evidence type="ECO:0000256" key="3">
    <source>
        <dbReference type="ARBA" id="ARBA00012903"/>
    </source>
</evidence>
<dbReference type="CDD" id="cd14507">
    <property type="entry name" value="PTP-MTM-like"/>
    <property type="match status" value="1"/>
</dbReference>
<reference evidence="16" key="1">
    <citation type="submission" date="2022-12" db="EMBL/GenBank/DDBJ databases">
        <authorList>
            <person name="Webb A."/>
        </authorList>
    </citation>
    <scope>NUCLEOTIDE SEQUENCE</scope>
    <source>
        <strain evidence="16">Hp1</strain>
    </source>
</reference>
<feature type="region of interest" description="Disordered" evidence="13">
    <location>
        <begin position="956"/>
        <end position="978"/>
    </location>
</feature>
<organism evidence="16 17">
    <name type="scientific">Hyaloperonospora brassicae</name>
    <name type="common">Brassica downy mildew</name>
    <name type="synonym">Peronospora brassicae</name>
    <dbReference type="NCBI Taxonomy" id="162125"/>
    <lineage>
        <taxon>Eukaryota</taxon>
        <taxon>Sar</taxon>
        <taxon>Stramenopiles</taxon>
        <taxon>Oomycota</taxon>
        <taxon>Peronosporomycetes</taxon>
        <taxon>Peronosporales</taxon>
        <taxon>Peronosporaceae</taxon>
        <taxon>Hyaloperonospora</taxon>
    </lineage>
</organism>
<feature type="compositionally biased region" description="Basic and acidic residues" evidence="13">
    <location>
        <begin position="97"/>
        <end position="110"/>
    </location>
</feature>
<feature type="compositionally biased region" description="Acidic residues" evidence="13">
    <location>
        <begin position="111"/>
        <end position="133"/>
    </location>
</feature>
<evidence type="ECO:0000256" key="9">
    <source>
        <dbReference type="ARBA" id="ARBA00032571"/>
    </source>
</evidence>
<dbReference type="PANTHER" id="PTHR10807">
    <property type="entry name" value="MYOTUBULARIN-RELATED"/>
    <property type="match status" value="1"/>
</dbReference>
<evidence type="ECO:0000256" key="5">
    <source>
        <dbReference type="ARBA" id="ARBA00022771"/>
    </source>
</evidence>
<dbReference type="CDD" id="cd00065">
    <property type="entry name" value="FYVE_like_SF"/>
    <property type="match status" value="1"/>
</dbReference>
<dbReference type="Gene3D" id="3.30.40.10">
    <property type="entry name" value="Zinc/RING finger domain, C3HC4 (zinc finger)"/>
    <property type="match status" value="1"/>
</dbReference>
<protein>
    <recommendedName>
        <fullName evidence="3">phosphatidylinositol-3,5-bisphosphate 3-phosphatase</fullName>
        <ecNumber evidence="3">3.1.3.95</ecNumber>
    </recommendedName>
    <alternativeName>
        <fullName evidence="9">Phosphatidylinositol-3,5-bisphosphate 3-phosphatase</fullName>
    </alternativeName>
</protein>
<feature type="compositionally biased region" description="Basic and acidic residues" evidence="13">
    <location>
        <begin position="464"/>
        <end position="481"/>
    </location>
</feature>
<dbReference type="PANTHER" id="PTHR10807:SF128">
    <property type="entry name" value="PHOSPHATIDYLINOSITOL-3,5-BISPHOSPHATE 3-PHOSPHATASE"/>
    <property type="match status" value="1"/>
</dbReference>
<dbReference type="PROSITE" id="PS51339">
    <property type="entry name" value="PPASE_MYOTUBULARIN"/>
    <property type="match status" value="1"/>
</dbReference>
<dbReference type="GO" id="GO:0016020">
    <property type="term" value="C:membrane"/>
    <property type="evidence" value="ECO:0007669"/>
    <property type="project" value="UniProtKB-SubCell"/>
</dbReference>
<dbReference type="GO" id="GO:0052629">
    <property type="term" value="F:phosphatidylinositol-3,5-bisphosphate 3-phosphatase activity"/>
    <property type="evidence" value="ECO:0007669"/>
    <property type="project" value="UniProtKB-EC"/>
</dbReference>
<feature type="region of interest" description="Disordered" evidence="13">
    <location>
        <begin position="350"/>
        <end position="481"/>
    </location>
</feature>
<evidence type="ECO:0000313" key="16">
    <source>
        <dbReference type="EMBL" id="CAI5740119.1"/>
    </source>
</evidence>
<dbReference type="SUPFAM" id="SSF57903">
    <property type="entry name" value="FYVE/PHD zinc finger"/>
    <property type="match status" value="1"/>
</dbReference>
<feature type="active site" description="Phosphocysteine intermediate" evidence="10">
    <location>
        <position position="1276"/>
    </location>
</feature>
<evidence type="ECO:0000256" key="6">
    <source>
        <dbReference type="ARBA" id="ARBA00022801"/>
    </source>
</evidence>
<name>A0AAV0UXD3_HYABA</name>
<evidence type="ECO:0000256" key="1">
    <source>
        <dbReference type="ARBA" id="ARBA00004370"/>
    </source>
</evidence>
<feature type="compositionally biased region" description="Basic and acidic residues" evidence="13">
    <location>
        <begin position="80"/>
        <end position="90"/>
    </location>
</feature>
<dbReference type="InterPro" id="IPR030564">
    <property type="entry name" value="Myotubularin"/>
</dbReference>
<evidence type="ECO:0000256" key="13">
    <source>
        <dbReference type="SAM" id="MobiDB-lite"/>
    </source>
</evidence>
<dbReference type="PROSITE" id="PS50178">
    <property type="entry name" value="ZF_FYVE"/>
    <property type="match status" value="1"/>
</dbReference>
<evidence type="ECO:0000259" key="14">
    <source>
        <dbReference type="PROSITE" id="PS50178"/>
    </source>
</evidence>
<keyword evidence="8" id="KW-0472">Membrane</keyword>
<dbReference type="SUPFAM" id="SSF52799">
    <property type="entry name" value="(Phosphotyrosine protein) phosphatases II"/>
    <property type="match status" value="1"/>
</dbReference>
<keyword evidence="17" id="KW-1185">Reference proteome</keyword>
<gene>
    <name evidence="16" type="ORF">HBR001_LOCUS8052</name>
</gene>
<dbReference type="Pfam" id="PF06602">
    <property type="entry name" value="Myotub-related"/>
    <property type="match status" value="1"/>
</dbReference>
<evidence type="ECO:0000256" key="11">
    <source>
        <dbReference type="PIRSR" id="PIRSR630564-2"/>
    </source>
</evidence>
<dbReference type="InterPro" id="IPR011993">
    <property type="entry name" value="PH-like_dom_sf"/>
</dbReference>
<feature type="region of interest" description="Disordered" evidence="13">
    <location>
        <begin position="194"/>
        <end position="215"/>
    </location>
</feature>
<evidence type="ECO:0000259" key="15">
    <source>
        <dbReference type="PROSITE" id="PS51339"/>
    </source>
</evidence>
<feature type="binding site" evidence="11">
    <location>
        <begin position="1276"/>
        <end position="1282"/>
    </location>
    <ligand>
        <name>substrate</name>
    </ligand>
</feature>
<evidence type="ECO:0000256" key="7">
    <source>
        <dbReference type="ARBA" id="ARBA00022833"/>
    </source>
</evidence>
<feature type="region of interest" description="Disordered" evidence="13">
    <location>
        <begin position="995"/>
        <end position="1020"/>
    </location>
</feature>
<keyword evidence="6" id="KW-0378">Hydrolase</keyword>
<dbReference type="InterPro" id="IPR011011">
    <property type="entry name" value="Znf_FYVE_PHD"/>
</dbReference>
<dbReference type="GO" id="GO:0005737">
    <property type="term" value="C:cytoplasm"/>
    <property type="evidence" value="ECO:0007669"/>
    <property type="project" value="TreeGrafter"/>
</dbReference>
<dbReference type="Proteomes" id="UP001162031">
    <property type="component" value="Unassembled WGS sequence"/>
</dbReference>
<feature type="compositionally biased region" description="Acidic residues" evidence="13">
    <location>
        <begin position="54"/>
        <end position="74"/>
    </location>
</feature>
<evidence type="ECO:0000256" key="8">
    <source>
        <dbReference type="ARBA" id="ARBA00023136"/>
    </source>
</evidence>
<keyword evidence="4" id="KW-0479">Metal-binding</keyword>
<evidence type="ECO:0000256" key="2">
    <source>
        <dbReference type="ARBA" id="ARBA00007471"/>
    </source>
</evidence>
<dbReference type="InterPro" id="IPR010569">
    <property type="entry name" value="Myotubularin-like_Pase_dom"/>
</dbReference>
<accession>A0AAV0UXD3</accession>
<dbReference type="SUPFAM" id="SSF50729">
    <property type="entry name" value="PH domain-like"/>
    <property type="match status" value="1"/>
</dbReference>
<feature type="compositionally biased region" description="Low complexity" evidence="13">
    <location>
        <begin position="956"/>
        <end position="970"/>
    </location>
</feature>
<feature type="compositionally biased region" description="Basic and acidic residues" evidence="13">
    <location>
        <begin position="357"/>
        <end position="373"/>
    </location>
</feature>
<dbReference type="InterPro" id="IPR000306">
    <property type="entry name" value="Znf_FYVE"/>
</dbReference>
<dbReference type="Gene3D" id="2.30.29.30">
    <property type="entry name" value="Pleckstrin-homology domain (PH domain)/Phosphotyrosine-binding domain (PTB)"/>
    <property type="match status" value="1"/>
</dbReference>
<comment type="subcellular location">
    <subcellularLocation>
        <location evidence="1">Membrane</location>
    </subcellularLocation>
</comment>
<evidence type="ECO:0000256" key="10">
    <source>
        <dbReference type="PIRSR" id="PIRSR630564-1"/>
    </source>
</evidence>
<dbReference type="InterPro" id="IPR029021">
    <property type="entry name" value="Prot-tyrosine_phosphatase-like"/>
</dbReference>
<dbReference type="InterPro" id="IPR013083">
    <property type="entry name" value="Znf_RING/FYVE/PHD"/>
</dbReference>